<sequence length="244" mass="28358">MLKLDQNLKYRQLPKHLQEHLTFVPTDVTKQVIAVFTFILLDLVIAMPLLFPFVKTVLFVTIPVITVINIWAILLLLKDSTQTKFESLLYLGFLGAVGSFSYFVLILKMNFYALNVQSPILISISIIVYLVYVILLIYLREKNTSLSRNILKSKFNNLNIIKWAAPTGYILTQIMVNQTPQIMNSYMVVMYSFIMFFFTNMGIKFLHRYLFMRNNPHLVTFSTFESGRKGTKVRFGKVNRDVKN</sequence>
<feature type="transmembrane region" description="Helical" evidence="1">
    <location>
        <begin position="57"/>
        <end position="76"/>
    </location>
</feature>
<protein>
    <recommendedName>
        <fullName evidence="4">DUF418 domain-containing protein</fullName>
    </recommendedName>
</protein>
<evidence type="ECO:0000313" key="3">
    <source>
        <dbReference type="Proteomes" id="UP001596549"/>
    </source>
</evidence>
<keyword evidence="1" id="KW-1133">Transmembrane helix</keyword>
<accession>A0ABW2NQA9</accession>
<evidence type="ECO:0008006" key="4">
    <source>
        <dbReference type="Google" id="ProtNLM"/>
    </source>
</evidence>
<feature type="transmembrane region" description="Helical" evidence="1">
    <location>
        <begin position="88"/>
        <end position="107"/>
    </location>
</feature>
<gene>
    <name evidence="2" type="ORF">ACFQPF_13035</name>
</gene>
<feature type="transmembrane region" description="Helical" evidence="1">
    <location>
        <begin position="32"/>
        <end position="51"/>
    </location>
</feature>
<reference evidence="3" key="1">
    <citation type="journal article" date="2019" name="Int. J. Syst. Evol. Microbiol.">
        <title>The Global Catalogue of Microorganisms (GCM) 10K type strain sequencing project: providing services to taxonomists for standard genome sequencing and annotation.</title>
        <authorList>
            <consortium name="The Broad Institute Genomics Platform"/>
            <consortium name="The Broad Institute Genome Sequencing Center for Infectious Disease"/>
            <person name="Wu L."/>
            <person name="Ma J."/>
        </authorList>
    </citation>
    <scope>NUCLEOTIDE SEQUENCE [LARGE SCALE GENOMIC DNA]</scope>
    <source>
        <strain evidence="3">NBRC 106396</strain>
    </source>
</reference>
<name>A0ABW2NQA9_9BACL</name>
<organism evidence="2 3">
    <name type="scientific">Fictibacillus iocasae</name>
    <dbReference type="NCBI Taxonomy" id="2715437"/>
    <lineage>
        <taxon>Bacteria</taxon>
        <taxon>Bacillati</taxon>
        <taxon>Bacillota</taxon>
        <taxon>Bacilli</taxon>
        <taxon>Bacillales</taxon>
        <taxon>Fictibacillaceae</taxon>
        <taxon>Fictibacillus</taxon>
    </lineage>
</organism>
<keyword evidence="1" id="KW-0472">Membrane</keyword>
<feature type="transmembrane region" description="Helical" evidence="1">
    <location>
        <begin position="119"/>
        <end position="139"/>
    </location>
</feature>
<dbReference type="EMBL" id="JBHTCP010000044">
    <property type="protein sequence ID" value="MFC7372595.1"/>
    <property type="molecule type" value="Genomic_DNA"/>
</dbReference>
<evidence type="ECO:0000313" key="2">
    <source>
        <dbReference type="EMBL" id="MFC7372595.1"/>
    </source>
</evidence>
<dbReference type="Proteomes" id="UP001596549">
    <property type="component" value="Unassembled WGS sequence"/>
</dbReference>
<dbReference type="RefSeq" id="WP_379750175.1">
    <property type="nucleotide sequence ID" value="NZ_JBHTCP010000044.1"/>
</dbReference>
<comment type="caution">
    <text evidence="2">The sequence shown here is derived from an EMBL/GenBank/DDBJ whole genome shotgun (WGS) entry which is preliminary data.</text>
</comment>
<keyword evidence="3" id="KW-1185">Reference proteome</keyword>
<feature type="transmembrane region" description="Helical" evidence="1">
    <location>
        <begin position="160"/>
        <end position="176"/>
    </location>
</feature>
<evidence type="ECO:0000256" key="1">
    <source>
        <dbReference type="SAM" id="Phobius"/>
    </source>
</evidence>
<proteinExistence type="predicted"/>
<keyword evidence="1" id="KW-0812">Transmembrane</keyword>
<feature type="transmembrane region" description="Helical" evidence="1">
    <location>
        <begin position="182"/>
        <end position="203"/>
    </location>
</feature>